<accession>A0A929L4W0</accession>
<evidence type="ECO:0000313" key="2">
    <source>
        <dbReference type="EMBL" id="MBE9664514.1"/>
    </source>
</evidence>
<dbReference type="RefSeq" id="WP_194113892.1">
    <property type="nucleotide sequence ID" value="NZ_JADFFL010000012.1"/>
</dbReference>
<protein>
    <submittedName>
        <fullName evidence="2">Uncharacterized protein</fullName>
    </submittedName>
</protein>
<sequence length="147" mass="16246">MKKINLKLFTAVIAIISVLASSCEKECGYASAPPPQISLRLKDAQDRNLLSPTTPGHYDVEFIQKENKSLVIYNYNLSADSGLTIVINGTFAGERTTFLKLSQADQDTIYTKVSKTQTKCASIYTLETVRYNGATITTSGTYYTVRK</sequence>
<reference evidence="2" key="1">
    <citation type="submission" date="2020-10" db="EMBL/GenBank/DDBJ databases">
        <title>Mucilaginibacter mali sp. nov., isolated from rhizosphere soil of apple orchard.</title>
        <authorList>
            <person name="Lee J.-S."/>
            <person name="Kim H.S."/>
            <person name="Kim J.-S."/>
        </authorList>
    </citation>
    <scope>NUCLEOTIDE SEQUENCE</scope>
    <source>
        <strain evidence="2">KCTC 22746</strain>
    </source>
</reference>
<proteinExistence type="predicted"/>
<keyword evidence="3" id="KW-1185">Reference proteome</keyword>
<dbReference type="EMBL" id="JADFFL010000012">
    <property type="protein sequence ID" value="MBE9664514.1"/>
    <property type="molecule type" value="Genomic_DNA"/>
</dbReference>
<organism evidence="2 3">
    <name type="scientific">Mucilaginibacter myungsuensis</name>
    <dbReference type="NCBI Taxonomy" id="649104"/>
    <lineage>
        <taxon>Bacteria</taxon>
        <taxon>Pseudomonadati</taxon>
        <taxon>Bacteroidota</taxon>
        <taxon>Sphingobacteriia</taxon>
        <taxon>Sphingobacteriales</taxon>
        <taxon>Sphingobacteriaceae</taxon>
        <taxon>Mucilaginibacter</taxon>
    </lineage>
</organism>
<name>A0A929L4W0_9SPHI</name>
<evidence type="ECO:0000256" key="1">
    <source>
        <dbReference type="SAM" id="SignalP"/>
    </source>
</evidence>
<keyword evidence="1" id="KW-0732">Signal</keyword>
<feature type="signal peptide" evidence="1">
    <location>
        <begin position="1"/>
        <end position="20"/>
    </location>
</feature>
<feature type="chain" id="PRO_5037657748" evidence="1">
    <location>
        <begin position="21"/>
        <end position="147"/>
    </location>
</feature>
<dbReference type="Proteomes" id="UP000622475">
    <property type="component" value="Unassembled WGS sequence"/>
</dbReference>
<dbReference type="PROSITE" id="PS51257">
    <property type="entry name" value="PROKAR_LIPOPROTEIN"/>
    <property type="match status" value="1"/>
</dbReference>
<dbReference type="AlphaFoldDB" id="A0A929L4W0"/>
<evidence type="ECO:0000313" key="3">
    <source>
        <dbReference type="Proteomes" id="UP000622475"/>
    </source>
</evidence>
<gene>
    <name evidence="2" type="ORF">IRJ16_21720</name>
</gene>
<comment type="caution">
    <text evidence="2">The sequence shown here is derived from an EMBL/GenBank/DDBJ whole genome shotgun (WGS) entry which is preliminary data.</text>
</comment>